<dbReference type="PROSITE" id="PS00107">
    <property type="entry name" value="PROTEIN_KINASE_ATP"/>
    <property type="match status" value="1"/>
</dbReference>
<gene>
    <name evidence="7" type="ORF">RhiirA4_468148</name>
</gene>
<evidence type="ECO:0000256" key="5">
    <source>
        <dbReference type="PROSITE-ProRule" id="PRU10141"/>
    </source>
</evidence>
<dbReference type="InterPro" id="IPR011009">
    <property type="entry name" value="Kinase-like_dom_sf"/>
</dbReference>
<keyword evidence="3 7" id="KW-0418">Kinase</keyword>
<dbReference type="EMBL" id="LLXI01000986">
    <property type="protein sequence ID" value="PKY51247.1"/>
    <property type="molecule type" value="Genomic_DNA"/>
</dbReference>
<dbReference type="InterPro" id="IPR017441">
    <property type="entry name" value="Protein_kinase_ATP_BS"/>
</dbReference>
<name>A0A2I1GX95_9GLOM</name>
<evidence type="ECO:0000256" key="1">
    <source>
        <dbReference type="ARBA" id="ARBA00022679"/>
    </source>
</evidence>
<dbReference type="AlphaFoldDB" id="A0A2I1GX95"/>
<dbReference type="Gene3D" id="1.10.510.10">
    <property type="entry name" value="Transferase(Phosphotransferase) domain 1"/>
    <property type="match status" value="1"/>
</dbReference>
<evidence type="ECO:0000256" key="4">
    <source>
        <dbReference type="ARBA" id="ARBA00022840"/>
    </source>
</evidence>
<dbReference type="SUPFAM" id="SSF56112">
    <property type="entry name" value="Protein kinase-like (PK-like)"/>
    <property type="match status" value="1"/>
</dbReference>
<keyword evidence="2 5" id="KW-0547">Nucleotide-binding</keyword>
<dbReference type="PANTHER" id="PTHR44329">
    <property type="entry name" value="SERINE/THREONINE-PROTEIN KINASE TNNI3K-RELATED"/>
    <property type="match status" value="1"/>
</dbReference>
<keyword evidence="4 5" id="KW-0067">ATP-binding</keyword>
<dbReference type="InterPro" id="IPR001245">
    <property type="entry name" value="Ser-Thr/Tyr_kinase_cat_dom"/>
</dbReference>
<dbReference type="PROSITE" id="PS50011">
    <property type="entry name" value="PROTEIN_KINASE_DOM"/>
    <property type="match status" value="1"/>
</dbReference>
<dbReference type="SMART" id="SM00671">
    <property type="entry name" value="SEL1"/>
    <property type="match status" value="5"/>
</dbReference>
<dbReference type="Pfam" id="PF08238">
    <property type="entry name" value="Sel1"/>
    <property type="match status" value="5"/>
</dbReference>
<dbReference type="SUPFAM" id="SSF81901">
    <property type="entry name" value="HCP-like"/>
    <property type="match status" value="1"/>
</dbReference>
<evidence type="ECO:0000313" key="7">
    <source>
        <dbReference type="EMBL" id="PKY51247.1"/>
    </source>
</evidence>
<evidence type="ECO:0000256" key="2">
    <source>
        <dbReference type="ARBA" id="ARBA00022741"/>
    </source>
</evidence>
<dbReference type="PRINTS" id="PR00109">
    <property type="entry name" value="TYRKINASE"/>
</dbReference>
<reference evidence="7 8" key="1">
    <citation type="submission" date="2015-10" db="EMBL/GenBank/DDBJ databases">
        <title>Genome analyses suggest a sexual origin of heterokaryosis in a supposedly ancient asexual fungus.</title>
        <authorList>
            <person name="Ropars J."/>
            <person name="Sedzielewska K."/>
            <person name="Noel J."/>
            <person name="Charron P."/>
            <person name="Farinelli L."/>
            <person name="Marton T."/>
            <person name="Kruger M."/>
            <person name="Pelin A."/>
            <person name="Brachmann A."/>
            <person name="Corradi N."/>
        </authorList>
    </citation>
    <scope>NUCLEOTIDE SEQUENCE [LARGE SCALE GENOMIC DNA]</scope>
    <source>
        <strain evidence="7 8">A4</strain>
    </source>
</reference>
<keyword evidence="8" id="KW-1185">Reference proteome</keyword>
<dbReference type="InterPro" id="IPR051681">
    <property type="entry name" value="Ser/Thr_Kinases-Pseudokinases"/>
</dbReference>
<dbReference type="VEuPathDB" id="FungiDB:RhiirFUN_024547"/>
<dbReference type="Gene3D" id="1.25.40.10">
    <property type="entry name" value="Tetratricopeptide repeat domain"/>
    <property type="match status" value="2"/>
</dbReference>
<dbReference type="GO" id="GO:0005524">
    <property type="term" value="F:ATP binding"/>
    <property type="evidence" value="ECO:0007669"/>
    <property type="project" value="UniProtKB-UniRule"/>
</dbReference>
<dbReference type="GO" id="GO:0004674">
    <property type="term" value="F:protein serine/threonine kinase activity"/>
    <property type="evidence" value="ECO:0007669"/>
    <property type="project" value="TreeGrafter"/>
</dbReference>
<evidence type="ECO:0000259" key="6">
    <source>
        <dbReference type="PROSITE" id="PS50011"/>
    </source>
</evidence>
<protein>
    <submittedName>
        <fullName evidence="7">Kinase-like protein</fullName>
    </submittedName>
</protein>
<dbReference type="Pfam" id="PF07714">
    <property type="entry name" value="PK_Tyr_Ser-Thr"/>
    <property type="match status" value="1"/>
</dbReference>
<feature type="binding site" evidence="5">
    <location>
        <position position="63"/>
    </location>
    <ligand>
        <name>ATP</name>
        <dbReference type="ChEBI" id="CHEBI:30616"/>
    </ligand>
</feature>
<dbReference type="VEuPathDB" id="FungiDB:FUN_025090"/>
<evidence type="ECO:0000256" key="3">
    <source>
        <dbReference type="ARBA" id="ARBA00022777"/>
    </source>
</evidence>
<feature type="domain" description="Protein kinase" evidence="6">
    <location>
        <begin position="34"/>
        <end position="293"/>
    </location>
</feature>
<evidence type="ECO:0000313" key="8">
    <source>
        <dbReference type="Proteomes" id="UP000234323"/>
    </source>
</evidence>
<dbReference type="Proteomes" id="UP000234323">
    <property type="component" value="Unassembled WGS sequence"/>
</dbReference>
<dbReference type="VEuPathDB" id="FungiDB:RhiirA1_470379"/>
<dbReference type="InterPro" id="IPR006597">
    <property type="entry name" value="Sel1-like"/>
</dbReference>
<accession>A0A2I1GX95</accession>
<organism evidence="7 8">
    <name type="scientific">Rhizophagus irregularis</name>
    <dbReference type="NCBI Taxonomy" id="588596"/>
    <lineage>
        <taxon>Eukaryota</taxon>
        <taxon>Fungi</taxon>
        <taxon>Fungi incertae sedis</taxon>
        <taxon>Mucoromycota</taxon>
        <taxon>Glomeromycotina</taxon>
        <taxon>Glomeromycetes</taxon>
        <taxon>Glomerales</taxon>
        <taxon>Glomeraceae</taxon>
        <taxon>Rhizophagus</taxon>
    </lineage>
</organism>
<sequence>MSKNTKIEDLNYYVNWLERSIIEEHIELYEYSDFKNIQLIGSGAYGNVYRVNRNNSDHSFALKSFNYDKQTLKEVVKELKLHLSVNYHESIIRLYGITRVEVDAIQEYSFVLEYADSGTLNTYLNEHIDELDWNNKYNLASQLASAIEFLHENNIIHRDLHGNNVLIHKKNIKLADFGLSKKITEASSNTSKIFGMIPYIDPKKLDNPNYKLDKKSDVYSIGVLLWQISSGHKPFYEIDYDVSLALSILNGKREKIIDGTPVKYNNLYRECWRDEPNKRPNMQEIVTNLKSIISLVENDIIIDNINEKKEIYSMDDCDINSVLSKATVDLNNELVLVNDKLSIVSSDSINNIDLNNELILSNGEYNIIKYENERNSLNQNYANSFLSVSSDVTESSVNLINFLDVNRLIAFVIKKHDRGITFYQVQQLIRKQILQTNQVTDQLIKWLLKNQDKSQYIWFLGFFYYYNIGVEENANRAFEMFSKAADDNCPIAQVYLAKCYYDGYGTNLNKNLSFYWYQKSAENGCIIGQLYLGNCYEFGIGTDVNAKKSFHFYKEATKNGNTTAILYLATCYRLGKGVEKNEIKAFKYYEIMANQEISDAQYQLGNCFYYGIGTKIDKIQAKCWYEKATNNGNIIAKQFYKKCYPLNSIIKRLVNFSLLLRTTIKWW</sequence>
<comment type="caution">
    <text evidence="7">The sequence shown here is derived from an EMBL/GenBank/DDBJ whole genome shotgun (WGS) entry which is preliminary data.</text>
</comment>
<dbReference type="PANTHER" id="PTHR44329:SF288">
    <property type="entry name" value="MITOGEN-ACTIVATED PROTEIN KINASE KINASE KINASE 20"/>
    <property type="match status" value="1"/>
</dbReference>
<proteinExistence type="predicted"/>
<dbReference type="InterPro" id="IPR000719">
    <property type="entry name" value="Prot_kinase_dom"/>
</dbReference>
<dbReference type="InterPro" id="IPR011990">
    <property type="entry name" value="TPR-like_helical_dom_sf"/>
</dbReference>
<keyword evidence="1" id="KW-0808">Transferase</keyword>